<keyword evidence="1" id="KW-0853">WD repeat</keyword>
<name>A0A1Y2HKC5_9FUNG</name>
<reference evidence="4 5" key="1">
    <citation type="submission" date="2016-07" db="EMBL/GenBank/DDBJ databases">
        <title>Pervasive Adenine N6-methylation of Active Genes in Fungi.</title>
        <authorList>
            <consortium name="DOE Joint Genome Institute"/>
            <person name="Mondo S.J."/>
            <person name="Dannebaum R.O."/>
            <person name="Kuo R.C."/>
            <person name="Labutti K."/>
            <person name="Haridas S."/>
            <person name="Kuo A."/>
            <person name="Salamov A."/>
            <person name="Ahrendt S.R."/>
            <person name="Lipzen A."/>
            <person name="Sullivan W."/>
            <person name="Andreopoulos W.B."/>
            <person name="Clum A."/>
            <person name="Lindquist E."/>
            <person name="Daum C."/>
            <person name="Ramamoorthy G.K."/>
            <person name="Gryganskyi A."/>
            <person name="Culley D."/>
            <person name="Magnuson J.K."/>
            <person name="James T.Y."/>
            <person name="O'Malley M.A."/>
            <person name="Stajich J.E."/>
            <person name="Spatafora J.W."/>
            <person name="Visel A."/>
            <person name="Grigoriev I.V."/>
        </authorList>
    </citation>
    <scope>NUCLEOTIDE SEQUENCE [LARGE SCALE GENOMIC DNA]</scope>
    <source>
        <strain evidence="4 5">PL171</strain>
    </source>
</reference>
<dbReference type="InterPro" id="IPR015943">
    <property type="entry name" value="WD40/YVTN_repeat-like_dom_sf"/>
</dbReference>
<evidence type="ECO:0000256" key="2">
    <source>
        <dbReference type="SAM" id="MobiDB-lite"/>
    </source>
</evidence>
<evidence type="ECO:0000259" key="3">
    <source>
        <dbReference type="Pfam" id="PF12937"/>
    </source>
</evidence>
<dbReference type="InterPro" id="IPR001680">
    <property type="entry name" value="WD40_rpt"/>
</dbReference>
<evidence type="ECO:0000313" key="4">
    <source>
        <dbReference type="EMBL" id="ORZ35057.1"/>
    </source>
</evidence>
<dbReference type="InterPro" id="IPR036047">
    <property type="entry name" value="F-box-like_dom_sf"/>
</dbReference>
<dbReference type="OrthoDB" id="1068471at2759"/>
<dbReference type="Pfam" id="PF00400">
    <property type="entry name" value="WD40"/>
    <property type="match status" value="1"/>
</dbReference>
<dbReference type="Pfam" id="PF12937">
    <property type="entry name" value="F-box-like"/>
    <property type="match status" value="1"/>
</dbReference>
<keyword evidence="5" id="KW-1185">Reference proteome</keyword>
<protein>
    <submittedName>
        <fullName evidence="4">WD40-repeat-containing domain protein</fullName>
    </submittedName>
</protein>
<organism evidence="4 5">
    <name type="scientific">Catenaria anguillulae PL171</name>
    <dbReference type="NCBI Taxonomy" id="765915"/>
    <lineage>
        <taxon>Eukaryota</taxon>
        <taxon>Fungi</taxon>
        <taxon>Fungi incertae sedis</taxon>
        <taxon>Blastocladiomycota</taxon>
        <taxon>Blastocladiomycetes</taxon>
        <taxon>Blastocladiales</taxon>
        <taxon>Catenariaceae</taxon>
        <taxon>Catenaria</taxon>
    </lineage>
</organism>
<feature type="domain" description="F-box" evidence="3">
    <location>
        <begin position="10"/>
        <end position="49"/>
    </location>
</feature>
<dbReference type="AlphaFoldDB" id="A0A1Y2HKC5"/>
<accession>A0A1Y2HKC5</accession>
<dbReference type="InterPro" id="IPR036322">
    <property type="entry name" value="WD40_repeat_dom_sf"/>
</dbReference>
<feature type="region of interest" description="Disordered" evidence="2">
    <location>
        <begin position="530"/>
        <end position="565"/>
    </location>
</feature>
<evidence type="ECO:0000313" key="5">
    <source>
        <dbReference type="Proteomes" id="UP000193411"/>
    </source>
</evidence>
<dbReference type="EMBL" id="MCFL01000024">
    <property type="protein sequence ID" value="ORZ35057.1"/>
    <property type="molecule type" value="Genomic_DNA"/>
</dbReference>
<dbReference type="SUPFAM" id="SSF50978">
    <property type="entry name" value="WD40 repeat-like"/>
    <property type="match status" value="1"/>
</dbReference>
<proteinExistence type="predicted"/>
<dbReference type="SMART" id="SM00320">
    <property type="entry name" value="WD40"/>
    <property type="match status" value="3"/>
</dbReference>
<comment type="caution">
    <text evidence="4">The sequence shown here is derived from an EMBL/GenBank/DDBJ whole genome shotgun (WGS) entry which is preliminary data.</text>
</comment>
<dbReference type="Gene3D" id="1.20.1280.50">
    <property type="match status" value="1"/>
</dbReference>
<dbReference type="InterPro" id="IPR001810">
    <property type="entry name" value="F-box_dom"/>
</dbReference>
<dbReference type="SUPFAM" id="SSF81383">
    <property type="entry name" value="F-box domain"/>
    <property type="match status" value="1"/>
</dbReference>
<feature type="repeat" description="WD" evidence="1">
    <location>
        <begin position="209"/>
        <end position="241"/>
    </location>
</feature>
<sequence>MISTTATTLSTLPTELVLASLGWLDDPRDLARCRSVSRAFQHLVDSHHLPLLSSVLRRSPLHASVASPLPESLDALREMHLLRRHGRSASSTPVADCAVTSILVPNGHQPINAQDQQQPVLPVAALPRPVPATQAYASHQATAFIACSSRSYTDTVQIPGTPVLLCSTRNQTSPLAALHVSCVTQQPTSTAQPNSTAYKVAIALPLPAQDAHTELVGTMAAHPSGKPLVATGSIDGTVKLWTASCLDVEADAWAVECMATFRHHRGWAAAVCLSNELLVSSGPDNEVHVYALAAIRDALEPLARIQVPIPSDTPFGIFGASISPSGKHLVVMDLDGVAYLYQAGARNPASFDLKCELLERLTLREARHFEANVRQSFGCLVQVTDHCVFVNSVRVGQVNVHDVWTGEVLYSLSIPTFNPPRSRTVHSFRVVTPSASFSFASNLSGGFVGLLVTTCAGDLHCFDYSNTKNALPSSTSYGVMMPGRWRIAPAILTSSLPAAASSPAVPGSAEQEGHGIEVEDEDDDEYADMPPLMSPTHLEDSHEFDFGSTSSSPAVGNGRVEAADDKRVNRAVGNKASGHLVVTPRGLRDQDLRNVDVDVDESVAAHVWGLVV</sequence>
<evidence type="ECO:0000256" key="1">
    <source>
        <dbReference type="PROSITE-ProRule" id="PRU00221"/>
    </source>
</evidence>
<dbReference type="Gene3D" id="2.130.10.10">
    <property type="entry name" value="YVTN repeat-like/Quinoprotein amine dehydrogenase"/>
    <property type="match status" value="1"/>
</dbReference>
<dbReference type="PROSITE" id="PS50082">
    <property type="entry name" value="WD_REPEATS_2"/>
    <property type="match status" value="1"/>
</dbReference>
<gene>
    <name evidence="4" type="ORF">BCR44DRAFT_1435000</name>
</gene>
<dbReference type="Proteomes" id="UP000193411">
    <property type="component" value="Unassembled WGS sequence"/>
</dbReference>
<dbReference type="PROSITE" id="PS50294">
    <property type="entry name" value="WD_REPEATS_REGION"/>
    <property type="match status" value="1"/>
</dbReference>
<dbReference type="STRING" id="765915.A0A1Y2HKC5"/>